<dbReference type="InterPro" id="IPR029068">
    <property type="entry name" value="Glyas_Bleomycin-R_OHBP_Dase"/>
</dbReference>
<sequence>MRQHLSLTAVIVRDYDEAIAFFVGKLEFELREDTRLDENKRWVVVAPPGSTESGILLAKAANPGQAQAIGNQSGGRVFLFLATDDFERDYDAFRKRGVEFLEEPRREPYGTVAVFEDLYGNRWDLIERI</sequence>
<dbReference type="Pfam" id="PF00903">
    <property type="entry name" value="Glyoxalase"/>
    <property type="match status" value="1"/>
</dbReference>
<dbReference type="EMBL" id="JBGBZN010000002">
    <property type="protein sequence ID" value="MEY9473797.1"/>
    <property type="molecule type" value="Genomic_DNA"/>
</dbReference>
<dbReference type="RefSeq" id="WP_036044553.1">
    <property type="nucleotide sequence ID" value="NZ_JBGBYD010000002.1"/>
</dbReference>
<evidence type="ECO:0000313" key="3">
    <source>
        <dbReference type="Proteomes" id="UP001565474"/>
    </source>
</evidence>
<dbReference type="PANTHER" id="PTHR36437:SF2">
    <property type="entry name" value="GLYOXALASE_BLEOMYCIN RESISTANCE PROTEIN_DIOXYGENASE"/>
    <property type="match status" value="1"/>
</dbReference>
<dbReference type="CDD" id="cd07263">
    <property type="entry name" value="VOC_like"/>
    <property type="match status" value="1"/>
</dbReference>
<evidence type="ECO:0000259" key="1">
    <source>
        <dbReference type="PROSITE" id="PS51819"/>
    </source>
</evidence>
<organism evidence="2 3">
    <name type="scientific">Bradyrhizobium yuanmingense</name>
    <dbReference type="NCBI Taxonomy" id="108015"/>
    <lineage>
        <taxon>Bacteria</taxon>
        <taxon>Pseudomonadati</taxon>
        <taxon>Pseudomonadota</taxon>
        <taxon>Alphaproteobacteria</taxon>
        <taxon>Hyphomicrobiales</taxon>
        <taxon>Nitrobacteraceae</taxon>
        <taxon>Bradyrhizobium</taxon>
    </lineage>
</organism>
<dbReference type="InterPro" id="IPR004360">
    <property type="entry name" value="Glyas_Fos-R_dOase_dom"/>
</dbReference>
<reference evidence="2 3" key="1">
    <citation type="submission" date="2024-07" db="EMBL/GenBank/DDBJ databases">
        <title>Genomic Encyclopedia of Type Strains, Phase V (KMG-V): Genome sequencing to study the core and pangenomes of soil and plant-associated prokaryotes.</title>
        <authorList>
            <person name="Whitman W."/>
        </authorList>
    </citation>
    <scope>NUCLEOTIDE SEQUENCE [LARGE SCALE GENOMIC DNA]</scope>
    <source>
        <strain evidence="2 3">USDA 222</strain>
    </source>
</reference>
<feature type="domain" description="VOC" evidence="1">
    <location>
        <begin position="4"/>
        <end position="128"/>
    </location>
</feature>
<protein>
    <submittedName>
        <fullName evidence="2">Catechol 2,3-dioxygenase-like lactoylglutathione lyase family enzyme</fullName>
    </submittedName>
</protein>
<keyword evidence="3" id="KW-1185">Reference proteome</keyword>
<dbReference type="Proteomes" id="UP001565474">
    <property type="component" value="Unassembled WGS sequence"/>
</dbReference>
<dbReference type="PROSITE" id="PS51819">
    <property type="entry name" value="VOC"/>
    <property type="match status" value="1"/>
</dbReference>
<dbReference type="SUPFAM" id="SSF54593">
    <property type="entry name" value="Glyoxalase/Bleomycin resistance protein/Dihydroxybiphenyl dioxygenase"/>
    <property type="match status" value="1"/>
</dbReference>
<evidence type="ECO:0000313" key="2">
    <source>
        <dbReference type="EMBL" id="MEY9473797.1"/>
    </source>
</evidence>
<gene>
    <name evidence="2" type="ORF">ABH992_006196</name>
</gene>
<proteinExistence type="predicted"/>
<name>A0ABV4GS96_9BRAD</name>
<accession>A0ABV4GS96</accession>
<dbReference type="Gene3D" id="3.10.180.10">
    <property type="entry name" value="2,3-Dihydroxybiphenyl 1,2-Dioxygenase, domain 1"/>
    <property type="match status" value="1"/>
</dbReference>
<comment type="caution">
    <text evidence="2">The sequence shown here is derived from an EMBL/GenBank/DDBJ whole genome shotgun (WGS) entry which is preliminary data.</text>
</comment>
<dbReference type="PANTHER" id="PTHR36437">
    <property type="entry name" value="GLYOXALASE/BLEOMYCIN RESISTANCE PROTEIN/DIOXYGENASE"/>
    <property type="match status" value="1"/>
</dbReference>
<dbReference type="InterPro" id="IPR037523">
    <property type="entry name" value="VOC_core"/>
</dbReference>